<evidence type="ECO:0000256" key="2">
    <source>
        <dbReference type="ARBA" id="ARBA00023125"/>
    </source>
</evidence>
<accession>A0AA46AJ98</accession>
<dbReference type="SMART" id="SM00895">
    <property type="entry name" value="FCD"/>
    <property type="match status" value="1"/>
</dbReference>
<evidence type="ECO:0000313" key="5">
    <source>
        <dbReference type="EMBL" id="SMP59044.1"/>
    </source>
</evidence>
<dbReference type="Gene3D" id="1.10.10.10">
    <property type="entry name" value="Winged helix-like DNA-binding domain superfamily/Winged helix DNA-binding domain"/>
    <property type="match status" value="1"/>
</dbReference>
<sequence>MEIIERYKSETAREYALRILRSNIISMHLQPGAFLSENELAMEMGVSRTPVREALIELSKAQIVEIYPQKGSMISFIDPDLVEEARFLRYVLEPAIVEMACDVSSKQDIFKLEENIRLQEFYLENPAPNKLLEMDDAFHKKLYSICKKERTYYMIKGFMIHFDRVRNLSLSTIKDIKIVSDHKAITAAIANGDKAEAKAVIEKHLSRYKIDEKTMREQYPQFFKKQHENELFSSKDANRTGA</sequence>
<dbReference type="SUPFAM" id="SSF48008">
    <property type="entry name" value="GntR ligand-binding domain-like"/>
    <property type="match status" value="1"/>
</dbReference>
<keyword evidence="2 5" id="KW-0238">DNA-binding</keyword>
<reference evidence="5" key="1">
    <citation type="submission" date="2017-05" db="EMBL/GenBank/DDBJ databases">
        <authorList>
            <person name="Varghese N."/>
            <person name="Submissions S."/>
        </authorList>
    </citation>
    <scope>NUCLEOTIDE SEQUENCE</scope>
    <source>
        <strain evidence="5">Su22</strain>
    </source>
</reference>
<comment type="caution">
    <text evidence="5">The sequence shown here is derived from an EMBL/GenBank/DDBJ whole genome shotgun (WGS) entry which is preliminary data.</text>
</comment>
<organism evidence="5 6">
    <name type="scientific">Anoxynatronum buryatiense</name>
    <dbReference type="NCBI Taxonomy" id="489973"/>
    <lineage>
        <taxon>Bacteria</taxon>
        <taxon>Bacillati</taxon>
        <taxon>Bacillota</taxon>
        <taxon>Clostridia</taxon>
        <taxon>Eubacteriales</taxon>
        <taxon>Clostridiaceae</taxon>
        <taxon>Anoxynatronum</taxon>
    </lineage>
</organism>
<dbReference type="SMART" id="SM00345">
    <property type="entry name" value="HTH_GNTR"/>
    <property type="match status" value="1"/>
</dbReference>
<dbReference type="Pfam" id="PF00392">
    <property type="entry name" value="GntR"/>
    <property type="match status" value="1"/>
</dbReference>
<dbReference type="InterPro" id="IPR000524">
    <property type="entry name" value="Tscrpt_reg_HTH_GntR"/>
</dbReference>
<dbReference type="GO" id="GO:0003677">
    <property type="term" value="F:DNA binding"/>
    <property type="evidence" value="ECO:0007669"/>
    <property type="project" value="UniProtKB-KW"/>
</dbReference>
<evidence type="ECO:0000313" key="6">
    <source>
        <dbReference type="Proteomes" id="UP001158066"/>
    </source>
</evidence>
<dbReference type="Pfam" id="PF07729">
    <property type="entry name" value="FCD"/>
    <property type="match status" value="1"/>
</dbReference>
<dbReference type="SUPFAM" id="SSF46785">
    <property type="entry name" value="Winged helix' DNA-binding domain"/>
    <property type="match status" value="1"/>
</dbReference>
<evidence type="ECO:0000259" key="4">
    <source>
        <dbReference type="PROSITE" id="PS50949"/>
    </source>
</evidence>
<keyword evidence="6" id="KW-1185">Reference proteome</keyword>
<proteinExistence type="predicted"/>
<dbReference type="InterPro" id="IPR036390">
    <property type="entry name" value="WH_DNA-bd_sf"/>
</dbReference>
<dbReference type="RefSeq" id="WP_283409471.1">
    <property type="nucleotide sequence ID" value="NZ_FXUF01000007.1"/>
</dbReference>
<evidence type="ECO:0000256" key="1">
    <source>
        <dbReference type="ARBA" id="ARBA00023015"/>
    </source>
</evidence>
<evidence type="ECO:0000256" key="3">
    <source>
        <dbReference type="ARBA" id="ARBA00023163"/>
    </source>
</evidence>
<dbReference type="PROSITE" id="PS50949">
    <property type="entry name" value="HTH_GNTR"/>
    <property type="match status" value="1"/>
</dbReference>
<dbReference type="PANTHER" id="PTHR43537:SF45">
    <property type="entry name" value="GNTR FAMILY REGULATORY PROTEIN"/>
    <property type="match status" value="1"/>
</dbReference>
<dbReference type="InterPro" id="IPR036388">
    <property type="entry name" value="WH-like_DNA-bd_sf"/>
</dbReference>
<dbReference type="PANTHER" id="PTHR43537">
    <property type="entry name" value="TRANSCRIPTIONAL REGULATOR, GNTR FAMILY"/>
    <property type="match status" value="1"/>
</dbReference>
<keyword evidence="3" id="KW-0804">Transcription</keyword>
<protein>
    <submittedName>
        <fullName evidence="5">DNA-binding transcriptional regulator, GntR family</fullName>
    </submittedName>
</protein>
<dbReference type="CDD" id="cd07377">
    <property type="entry name" value="WHTH_GntR"/>
    <property type="match status" value="1"/>
</dbReference>
<dbReference type="GO" id="GO:0003700">
    <property type="term" value="F:DNA-binding transcription factor activity"/>
    <property type="evidence" value="ECO:0007669"/>
    <property type="project" value="InterPro"/>
</dbReference>
<dbReference type="InterPro" id="IPR011711">
    <property type="entry name" value="GntR_C"/>
</dbReference>
<feature type="domain" description="HTH gntR-type" evidence="4">
    <location>
        <begin position="10"/>
        <end position="77"/>
    </location>
</feature>
<dbReference type="AlphaFoldDB" id="A0AA46AJ98"/>
<dbReference type="InterPro" id="IPR008920">
    <property type="entry name" value="TF_FadR/GntR_C"/>
</dbReference>
<keyword evidence="1" id="KW-0805">Transcription regulation</keyword>
<dbReference type="EMBL" id="FXUF01000007">
    <property type="protein sequence ID" value="SMP59044.1"/>
    <property type="molecule type" value="Genomic_DNA"/>
</dbReference>
<name>A0AA46AJ98_9CLOT</name>
<gene>
    <name evidence="5" type="ORF">SAMN06296020_107148</name>
</gene>
<dbReference type="Gene3D" id="1.20.120.530">
    <property type="entry name" value="GntR ligand-binding domain-like"/>
    <property type="match status" value="1"/>
</dbReference>
<dbReference type="Proteomes" id="UP001158066">
    <property type="component" value="Unassembled WGS sequence"/>
</dbReference>